<reference evidence="2 3" key="1">
    <citation type="journal article" date="2013" name="PLoS Genet.">
        <title>Genomic mechanisms accounting for the adaptation to parasitism in nematode-trapping fungi.</title>
        <authorList>
            <person name="Meerupati T."/>
            <person name="Andersson K.M."/>
            <person name="Friman E."/>
            <person name="Kumar D."/>
            <person name="Tunlid A."/>
            <person name="Ahren D."/>
        </authorList>
    </citation>
    <scope>NUCLEOTIDE SEQUENCE [LARGE SCALE GENOMIC DNA]</scope>
    <source>
        <strain evidence="2 3">CBS 200.50</strain>
    </source>
</reference>
<dbReference type="OMA" id="AQNWDWT"/>
<organism evidence="2 3">
    <name type="scientific">Dactylellina haptotyla (strain CBS 200.50)</name>
    <name type="common">Nematode-trapping fungus</name>
    <name type="synonym">Monacrosporium haptotylum</name>
    <dbReference type="NCBI Taxonomy" id="1284197"/>
    <lineage>
        <taxon>Eukaryota</taxon>
        <taxon>Fungi</taxon>
        <taxon>Dikarya</taxon>
        <taxon>Ascomycota</taxon>
        <taxon>Pezizomycotina</taxon>
        <taxon>Orbiliomycetes</taxon>
        <taxon>Orbiliales</taxon>
        <taxon>Orbiliaceae</taxon>
        <taxon>Dactylellina</taxon>
    </lineage>
</organism>
<evidence type="ECO:0000259" key="1">
    <source>
        <dbReference type="Pfam" id="PF03417"/>
    </source>
</evidence>
<dbReference type="AlphaFoldDB" id="S8BWS0"/>
<reference evidence="3" key="2">
    <citation type="submission" date="2013-04" db="EMBL/GenBank/DDBJ databases">
        <title>Genomic mechanisms accounting for the adaptation to parasitism in nematode-trapping fungi.</title>
        <authorList>
            <person name="Ahren D.G."/>
        </authorList>
    </citation>
    <scope>NUCLEOTIDE SEQUENCE [LARGE SCALE GENOMIC DNA]</scope>
    <source>
        <strain evidence="3">CBS 200.50</strain>
    </source>
</reference>
<feature type="domain" description="Peptidase C45 hydrolase" evidence="1">
    <location>
        <begin position="133"/>
        <end position="271"/>
    </location>
</feature>
<dbReference type="Pfam" id="PF03417">
    <property type="entry name" value="AAT"/>
    <property type="match status" value="1"/>
</dbReference>
<sequence length="334" mass="36892">MAFPPRISLSGTNYEIGYNHGKLLKDQIVRQINLYYQMFESLSKLDREGVHNRASEYEATIKKLAPNIHLELVGIAEGAGVDLVDIVALNVRSEIALGEFKDGCTSISWKIVGEDEIKQHGKPTIKIVTEAGIVGKIGYNDASVGVLLNALRSSPVDTSKLPIHIILRLCLECSSTTEAISLIEKYGVASAQHILIADPNVASGLELSPIQSHYMTPNSDGFLAHTNHPIENMHIKETMPFAGSKDRLARSYELMKEIPPTKASVEMLRDIIFSDKANGNYAICGPECPDKPTWTRTMTLFNIVMQFRLTERPIAKVVFTTAPDGLFDKNIIDL</sequence>
<gene>
    <name evidence="2" type="ORF">H072_2115</name>
</gene>
<dbReference type="PANTHER" id="PTHR34180:SF1">
    <property type="entry name" value="BETA-ALANYL-DOPAMINE_CARCININE HYDROLASE"/>
    <property type="match status" value="1"/>
</dbReference>
<dbReference type="InterPro" id="IPR047794">
    <property type="entry name" value="C45_proenzyme-like"/>
</dbReference>
<dbReference type="EMBL" id="AQGS01000063">
    <property type="protein sequence ID" value="EPS43888.1"/>
    <property type="molecule type" value="Genomic_DNA"/>
</dbReference>
<keyword evidence="3" id="KW-1185">Reference proteome</keyword>
<dbReference type="Gene3D" id="1.10.10.2120">
    <property type="match status" value="1"/>
</dbReference>
<dbReference type="Proteomes" id="UP000015100">
    <property type="component" value="Unassembled WGS sequence"/>
</dbReference>
<proteinExistence type="predicted"/>
<dbReference type="InterPro" id="IPR005079">
    <property type="entry name" value="Peptidase_C45_hydrolase"/>
</dbReference>
<protein>
    <recommendedName>
        <fullName evidence="1">Peptidase C45 hydrolase domain-containing protein</fullName>
    </recommendedName>
</protein>
<dbReference type="PANTHER" id="PTHR34180">
    <property type="entry name" value="PEPTIDASE C45"/>
    <property type="match status" value="1"/>
</dbReference>
<dbReference type="InterPro" id="IPR047801">
    <property type="entry name" value="Peptidase_C45"/>
</dbReference>
<name>S8BWS0_DACHA</name>
<evidence type="ECO:0000313" key="2">
    <source>
        <dbReference type="EMBL" id="EPS43888.1"/>
    </source>
</evidence>
<dbReference type="OrthoDB" id="189997at2759"/>
<dbReference type="NCBIfam" id="NF040521">
    <property type="entry name" value="C45_proenzyme"/>
    <property type="match status" value="1"/>
</dbReference>
<dbReference type="STRING" id="1284197.S8BWS0"/>
<dbReference type="Gene3D" id="3.60.60.10">
    <property type="entry name" value="Penicillin V Acylase, Chain A"/>
    <property type="match status" value="1"/>
</dbReference>
<dbReference type="eggNOG" id="ENOG502RE67">
    <property type="taxonomic scope" value="Eukaryota"/>
</dbReference>
<dbReference type="HOGENOM" id="CLU_037787_0_1_1"/>
<accession>S8BWS0</accession>
<evidence type="ECO:0000313" key="3">
    <source>
        <dbReference type="Proteomes" id="UP000015100"/>
    </source>
</evidence>
<comment type="caution">
    <text evidence="2">The sequence shown here is derived from an EMBL/GenBank/DDBJ whole genome shotgun (WGS) entry which is preliminary data.</text>
</comment>